<gene>
    <name evidence="2" type="ORF">CSOJ01_03943</name>
</gene>
<feature type="compositionally biased region" description="Polar residues" evidence="1">
    <location>
        <begin position="1"/>
        <end position="11"/>
    </location>
</feature>
<dbReference type="EMBL" id="WIGN01000041">
    <property type="protein sequence ID" value="KAF6814720.1"/>
    <property type="molecule type" value="Genomic_DNA"/>
</dbReference>
<evidence type="ECO:0000256" key="1">
    <source>
        <dbReference type="SAM" id="MobiDB-lite"/>
    </source>
</evidence>
<accession>A0A8H6JKL8</accession>
<evidence type="ECO:0000313" key="3">
    <source>
        <dbReference type="Proteomes" id="UP000652219"/>
    </source>
</evidence>
<dbReference type="AlphaFoldDB" id="A0A8H6JKL8"/>
<evidence type="ECO:0000313" key="2">
    <source>
        <dbReference type="EMBL" id="KAF6814720.1"/>
    </source>
</evidence>
<name>A0A8H6JKL8_9PEZI</name>
<sequence length="132" mass="15110">MDRRYSNNYTRPAQGRGRQDFRPPSQPVAHRAVSPEPPAKKAYTANDELSMLHQEMADNEDIIIGIMVEQRDAMAAKVAKEAKEAKEVKKEEELTMTDSSEEDEVVEGEEMKEEEKKESSPMYDILKYEPFG</sequence>
<feature type="region of interest" description="Disordered" evidence="1">
    <location>
        <begin position="89"/>
        <end position="132"/>
    </location>
</feature>
<keyword evidence="3" id="KW-1185">Reference proteome</keyword>
<comment type="caution">
    <text evidence="2">The sequence shown here is derived from an EMBL/GenBank/DDBJ whole genome shotgun (WGS) entry which is preliminary data.</text>
</comment>
<proteinExistence type="predicted"/>
<feature type="compositionally biased region" description="Acidic residues" evidence="1">
    <location>
        <begin position="99"/>
        <end position="112"/>
    </location>
</feature>
<reference evidence="2 3" key="1">
    <citation type="journal article" date="2020" name="Phytopathology">
        <title>Genome Sequence Resources of Colletotrichum truncatum, C. plurivorum, C. musicola, and C. sojae: Four Species Pathogenic to Soybean (Glycine max).</title>
        <authorList>
            <person name="Rogerio F."/>
            <person name="Boufleur T.R."/>
            <person name="Ciampi-Guillardi M."/>
            <person name="Sukno S.A."/>
            <person name="Thon M.R."/>
            <person name="Massola Junior N.S."/>
            <person name="Baroncelli R."/>
        </authorList>
    </citation>
    <scope>NUCLEOTIDE SEQUENCE [LARGE SCALE GENOMIC DNA]</scope>
    <source>
        <strain evidence="2 3">LFN0009</strain>
    </source>
</reference>
<feature type="region of interest" description="Disordered" evidence="1">
    <location>
        <begin position="1"/>
        <end position="41"/>
    </location>
</feature>
<protein>
    <submittedName>
        <fullName evidence="2">Uncharacterized protein</fullName>
    </submittedName>
</protein>
<organism evidence="2 3">
    <name type="scientific">Colletotrichum sojae</name>
    <dbReference type="NCBI Taxonomy" id="2175907"/>
    <lineage>
        <taxon>Eukaryota</taxon>
        <taxon>Fungi</taxon>
        <taxon>Dikarya</taxon>
        <taxon>Ascomycota</taxon>
        <taxon>Pezizomycotina</taxon>
        <taxon>Sordariomycetes</taxon>
        <taxon>Hypocreomycetidae</taxon>
        <taxon>Glomerellales</taxon>
        <taxon>Glomerellaceae</taxon>
        <taxon>Colletotrichum</taxon>
        <taxon>Colletotrichum orchidearum species complex</taxon>
    </lineage>
</organism>
<dbReference type="Proteomes" id="UP000652219">
    <property type="component" value="Unassembled WGS sequence"/>
</dbReference>